<sequence length="488" mass="55760">MAKRFFPYIMFFLFFSANTEAQTDKNSDLFLELKKQDSVFFERGFNSCDMAYLEKSVDNDLKFYHDKGGFQDKKLFLKRTLENICSDPLKKPVRKVVPGSLEVFPLYSDGNLYGAIQTGEHQFYIREPHKEDVLGGRAKFTTVWTRKDGNWVMSDVLSYDHGGPGHTAITDPLEQLLKDHNISALGLGVIKDGKLTQVKVYGNRGGKTTAPYNSIFNVASLTKPVTALTVLRLVSLGKWNLDEPIDKYWTDPDIAKDPRHKKLTTRIILSHQTGFPNWRWQKPDHRLRFEFDPGSKYQYSGEGYEYLRKAMESKFHKSLEELAKEMVFEPVGMHDTSYIWNGKKDAERIVTGYDREGKPYDIVKNNTPSAADDLMTSVEDYSRFLIAVMDNKLLSKEVFEEMKTAQVETKKNKYFGLGFEIYELGDGEIALSHGGTDKGVNTIAVLLPKTKNGIVIFTNVDDGYRIYEPLINQYLGEAGKKIVRIETE</sequence>
<keyword evidence="4" id="KW-1185">Reference proteome</keyword>
<dbReference type="AlphaFoldDB" id="A0A511YP99"/>
<feature type="domain" description="DUF4440" evidence="2">
    <location>
        <begin position="41"/>
        <end position="153"/>
    </location>
</feature>
<evidence type="ECO:0000313" key="3">
    <source>
        <dbReference type="EMBL" id="GEN77023.1"/>
    </source>
</evidence>
<dbReference type="Gene3D" id="3.10.450.50">
    <property type="match status" value="1"/>
</dbReference>
<dbReference type="OrthoDB" id="1357763at2"/>
<feature type="domain" description="Beta-lactamase-related" evidence="1">
    <location>
        <begin position="173"/>
        <end position="463"/>
    </location>
</feature>
<dbReference type="PANTHER" id="PTHR43283">
    <property type="entry name" value="BETA-LACTAMASE-RELATED"/>
    <property type="match status" value="1"/>
</dbReference>
<protein>
    <recommendedName>
        <fullName evidence="5">Serine hydrolase</fullName>
    </recommendedName>
</protein>
<evidence type="ECO:0008006" key="5">
    <source>
        <dbReference type="Google" id="ProtNLM"/>
    </source>
</evidence>
<dbReference type="EMBL" id="BJYJ01000016">
    <property type="protein sequence ID" value="GEN77023.1"/>
    <property type="molecule type" value="Genomic_DNA"/>
</dbReference>
<dbReference type="Pfam" id="PF14534">
    <property type="entry name" value="DUF4440"/>
    <property type="match status" value="1"/>
</dbReference>
<evidence type="ECO:0000313" key="4">
    <source>
        <dbReference type="Proteomes" id="UP000321863"/>
    </source>
</evidence>
<dbReference type="Gene3D" id="3.40.710.10">
    <property type="entry name" value="DD-peptidase/beta-lactamase superfamily"/>
    <property type="match status" value="1"/>
</dbReference>
<dbReference type="InterPro" id="IPR050789">
    <property type="entry name" value="Diverse_Enzym_Activities"/>
</dbReference>
<dbReference type="InterPro" id="IPR001466">
    <property type="entry name" value="Beta-lactam-related"/>
</dbReference>
<proteinExistence type="predicted"/>
<gene>
    <name evidence="3" type="ORF">CHA01nite_27630</name>
</gene>
<dbReference type="InterPro" id="IPR012338">
    <property type="entry name" value="Beta-lactam/transpept-like"/>
</dbReference>
<dbReference type="Pfam" id="PF00144">
    <property type="entry name" value="Beta-lactamase"/>
    <property type="match status" value="1"/>
</dbReference>
<organism evidence="3 4">
    <name type="scientific">Chryseobacterium hagamense</name>
    <dbReference type="NCBI Taxonomy" id="395935"/>
    <lineage>
        <taxon>Bacteria</taxon>
        <taxon>Pseudomonadati</taxon>
        <taxon>Bacteroidota</taxon>
        <taxon>Flavobacteriia</taxon>
        <taxon>Flavobacteriales</taxon>
        <taxon>Weeksellaceae</taxon>
        <taxon>Chryseobacterium group</taxon>
        <taxon>Chryseobacterium</taxon>
    </lineage>
</organism>
<dbReference type="SUPFAM" id="SSF54427">
    <property type="entry name" value="NTF2-like"/>
    <property type="match status" value="1"/>
</dbReference>
<dbReference type="InterPro" id="IPR032710">
    <property type="entry name" value="NTF2-like_dom_sf"/>
</dbReference>
<dbReference type="InterPro" id="IPR027843">
    <property type="entry name" value="DUF4440"/>
</dbReference>
<dbReference type="Proteomes" id="UP000321863">
    <property type="component" value="Unassembled WGS sequence"/>
</dbReference>
<evidence type="ECO:0000259" key="1">
    <source>
        <dbReference type="Pfam" id="PF00144"/>
    </source>
</evidence>
<evidence type="ECO:0000259" key="2">
    <source>
        <dbReference type="Pfam" id="PF14534"/>
    </source>
</evidence>
<comment type="caution">
    <text evidence="3">The sequence shown here is derived from an EMBL/GenBank/DDBJ whole genome shotgun (WGS) entry which is preliminary data.</text>
</comment>
<reference evidence="3 4" key="1">
    <citation type="submission" date="2019-07" db="EMBL/GenBank/DDBJ databases">
        <title>Whole genome shotgun sequence of Chryseobacterium hagamense NBRC 105253.</title>
        <authorList>
            <person name="Hosoyama A."/>
            <person name="Uohara A."/>
            <person name="Ohji S."/>
            <person name="Ichikawa N."/>
        </authorList>
    </citation>
    <scope>NUCLEOTIDE SEQUENCE [LARGE SCALE GENOMIC DNA]</scope>
    <source>
        <strain evidence="3 4">NBRC 105253</strain>
    </source>
</reference>
<dbReference type="RefSeq" id="WP_146942391.1">
    <property type="nucleotide sequence ID" value="NZ_BJYJ01000016.1"/>
</dbReference>
<name>A0A511YP99_9FLAO</name>
<accession>A0A511YP99</accession>
<dbReference type="PANTHER" id="PTHR43283:SF18">
    <property type="match status" value="1"/>
</dbReference>
<dbReference type="SUPFAM" id="SSF56601">
    <property type="entry name" value="beta-lactamase/transpeptidase-like"/>
    <property type="match status" value="1"/>
</dbReference>